<dbReference type="AlphaFoldDB" id="A0AAE1TV07"/>
<reference evidence="4" key="1">
    <citation type="submission" date="2023-11" db="EMBL/GenBank/DDBJ databases">
        <title>Genome assemblies of two species of porcelain crab, Petrolisthes cinctipes and Petrolisthes manimaculis (Anomura: Porcellanidae).</title>
        <authorList>
            <person name="Angst P."/>
        </authorList>
    </citation>
    <scope>NUCLEOTIDE SEQUENCE</scope>
    <source>
        <strain evidence="4">PB745_02</strain>
        <tissue evidence="4">Gill</tissue>
    </source>
</reference>
<dbReference type="InterPro" id="IPR000814">
    <property type="entry name" value="TBP"/>
</dbReference>
<dbReference type="PANTHER" id="PTHR10126">
    <property type="entry name" value="TATA-BOX BINDING PROTEIN"/>
    <property type="match status" value="1"/>
</dbReference>
<evidence type="ECO:0008006" key="6">
    <source>
        <dbReference type="Google" id="ProtNLM"/>
    </source>
</evidence>
<comment type="caution">
    <text evidence="4">The sequence shown here is derived from an EMBL/GenBank/DDBJ whole genome shotgun (WGS) entry which is preliminary data.</text>
</comment>
<accession>A0AAE1TV07</accession>
<name>A0AAE1TV07_9EUCA</name>
<evidence type="ECO:0000256" key="2">
    <source>
        <dbReference type="ARBA" id="ARBA00023125"/>
    </source>
</evidence>
<keyword evidence="3" id="KW-0804">Transcription</keyword>
<evidence type="ECO:0000313" key="4">
    <source>
        <dbReference type="EMBL" id="KAK4298772.1"/>
    </source>
</evidence>
<proteinExistence type="inferred from homology"/>
<dbReference type="SUPFAM" id="SSF55945">
    <property type="entry name" value="TATA-box binding protein-like"/>
    <property type="match status" value="2"/>
</dbReference>
<keyword evidence="2" id="KW-0238">DNA-binding</keyword>
<dbReference type="Proteomes" id="UP001292094">
    <property type="component" value="Unassembled WGS sequence"/>
</dbReference>
<evidence type="ECO:0000256" key="1">
    <source>
        <dbReference type="ARBA" id="ARBA00005560"/>
    </source>
</evidence>
<gene>
    <name evidence="4" type="ORF">Pmani_028909</name>
</gene>
<dbReference type="GO" id="GO:0006352">
    <property type="term" value="P:DNA-templated transcription initiation"/>
    <property type="evidence" value="ECO:0007669"/>
    <property type="project" value="InterPro"/>
</dbReference>
<evidence type="ECO:0000313" key="5">
    <source>
        <dbReference type="Proteomes" id="UP001292094"/>
    </source>
</evidence>
<dbReference type="GO" id="GO:0003677">
    <property type="term" value="F:DNA binding"/>
    <property type="evidence" value="ECO:0007669"/>
    <property type="project" value="UniProtKB-KW"/>
</dbReference>
<dbReference type="EMBL" id="JAWZYT010003369">
    <property type="protein sequence ID" value="KAK4298772.1"/>
    <property type="molecule type" value="Genomic_DNA"/>
</dbReference>
<evidence type="ECO:0000256" key="3">
    <source>
        <dbReference type="ARBA" id="ARBA00023163"/>
    </source>
</evidence>
<comment type="similarity">
    <text evidence="1">Belongs to the TBP family.</text>
</comment>
<organism evidence="4 5">
    <name type="scientific">Petrolisthes manimaculis</name>
    <dbReference type="NCBI Taxonomy" id="1843537"/>
    <lineage>
        <taxon>Eukaryota</taxon>
        <taxon>Metazoa</taxon>
        <taxon>Ecdysozoa</taxon>
        <taxon>Arthropoda</taxon>
        <taxon>Crustacea</taxon>
        <taxon>Multicrustacea</taxon>
        <taxon>Malacostraca</taxon>
        <taxon>Eumalacostraca</taxon>
        <taxon>Eucarida</taxon>
        <taxon>Decapoda</taxon>
        <taxon>Pleocyemata</taxon>
        <taxon>Anomura</taxon>
        <taxon>Galatheoidea</taxon>
        <taxon>Porcellanidae</taxon>
        <taxon>Petrolisthes</taxon>
    </lineage>
</organism>
<keyword evidence="5" id="KW-1185">Reference proteome</keyword>
<dbReference type="InterPro" id="IPR012295">
    <property type="entry name" value="TBP_dom_sf"/>
</dbReference>
<protein>
    <recommendedName>
        <fullName evidence="6">TBP-like factor</fullName>
    </recommendedName>
</protein>
<sequence>MDDSRVTCVEAESSVALSPEGMTFEELKPSTLKSLESYISSAAGPSSSSHVNGESVNIKEEANTQMLQQQQDIPVKTEEVQQQQQSPAAEDQLRGPTVDILIRNVCSKFSVGRKLDLQFLATHCQNIEYRKKLKGVVLMQLRRPPTSAFITASGDVRCVKSTSVFEARVAARRIARCIQNVYSDHPTTLKSPVKFKNYRVVNVLATTSLPMAIRLNAFAQKYATNGEPGVYEPEVYPGVTYKLQDLKATLNIFRTGRITATAPNVENVLSAIEQVYPKVLEYGRPRTEREMVELQLEQLRKYLKKYDENFPEGSTLV</sequence>
<dbReference type="Pfam" id="PF00352">
    <property type="entry name" value="TBP"/>
    <property type="match status" value="2"/>
</dbReference>
<dbReference type="PRINTS" id="PR00686">
    <property type="entry name" value="TIFACTORIID"/>
</dbReference>
<dbReference type="Gene3D" id="3.30.310.10">
    <property type="entry name" value="TATA-Binding Protein"/>
    <property type="match status" value="2"/>
</dbReference>